<dbReference type="Proteomes" id="UP000233469">
    <property type="component" value="Unassembled WGS sequence"/>
</dbReference>
<name>A0A2N1NBG6_9GLOM</name>
<gene>
    <name evidence="1" type="ORF">RhiirC2_711297</name>
</gene>
<dbReference type="EMBL" id="LLXL01000539">
    <property type="protein sequence ID" value="PKK71221.1"/>
    <property type="molecule type" value="Genomic_DNA"/>
</dbReference>
<reference evidence="1 2" key="1">
    <citation type="submission" date="2016-04" db="EMBL/GenBank/DDBJ databases">
        <title>Genome analyses suggest a sexual origin of heterokaryosis in a supposedly ancient asexual fungus.</title>
        <authorList>
            <person name="Ropars J."/>
            <person name="Sedzielewska K."/>
            <person name="Noel J."/>
            <person name="Charron P."/>
            <person name="Farinelli L."/>
            <person name="Marton T."/>
            <person name="Kruger M."/>
            <person name="Pelin A."/>
            <person name="Brachmann A."/>
            <person name="Corradi N."/>
        </authorList>
    </citation>
    <scope>NUCLEOTIDE SEQUENCE [LARGE SCALE GENOMIC DNA]</scope>
    <source>
        <strain evidence="1 2">C2</strain>
    </source>
</reference>
<protein>
    <submittedName>
        <fullName evidence="1">Uncharacterized protein</fullName>
    </submittedName>
</protein>
<dbReference type="VEuPathDB" id="FungiDB:RhiirFUN_015190"/>
<evidence type="ECO:0000313" key="1">
    <source>
        <dbReference type="EMBL" id="PKK71221.1"/>
    </source>
</evidence>
<comment type="caution">
    <text evidence="1">The sequence shown here is derived from an EMBL/GenBank/DDBJ whole genome shotgun (WGS) entry which is preliminary data.</text>
</comment>
<proteinExistence type="predicted"/>
<reference evidence="1 2" key="2">
    <citation type="submission" date="2017-10" db="EMBL/GenBank/DDBJ databases">
        <title>Extensive intraspecific genome diversity in a model arbuscular mycorrhizal fungus.</title>
        <authorList>
            <person name="Chen E.C.H."/>
            <person name="Morin E."/>
            <person name="Baudet D."/>
            <person name="Noel J."/>
            <person name="Ndikumana S."/>
            <person name="Charron P."/>
            <person name="St-Onge C."/>
            <person name="Giorgi J."/>
            <person name="Grigoriev I.V."/>
            <person name="Roux C."/>
            <person name="Martin F.M."/>
            <person name="Corradi N."/>
        </authorList>
    </citation>
    <scope>NUCLEOTIDE SEQUENCE [LARGE SCALE GENOMIC DNA]</scope>
    <source>
        <strain evidence="1 2">C2</strain>
    </source>
</reference>
<dbReference type="VEuPathDB" id="FungiDB:RhiirA1_479137"/>
<dbReference type="AlphaFoldDB" id="A0A2N1NBG6"/>
<organism evidence="1 2">
    <name type="scientific">Rhizophagus irregularis</name>
    <dbReference type="NCBI Taxonomy" id="588596"/>
    <lineage>
        <taxon>Eukaryota</taxon>
        <taxon>Fungi</taxon>
        <taxon>Fungi incertae sedis</taxon>
        <taxon>Mucoromycota</taxon>
        <taxon>Glomeromycotina</taxon>
        <taxon>Glomeromycetes</taxon>
        <taxon>Glomerales</taxon>
        <taxon>Glomeraceae</taxon>
        <taxon>Rhizophagus</taxon>
    </lineage>
</organism>
<accession>A0A2N1NBG6</accession>
<evidence type="ECO:0000313" key="2">
    <source>
        <dbReference type="Proteomes" id="UP000233469"/>
    </source>
</evidence>
<sequence length="364" mass="41480">MAFETNKPFLNINIIFENCVYFSLTAKRNNKASGTSTPKRSARVFLLVICICGVAIKLNRKYDEDYINRHANGLRCKRNEQKSILCFFNSIKADKEDDDNVDSDNDWNDWESEVEDVMDDDDIITVDENEDFCKIWSIIKDNYDTNIWITLADKANKGAFKEKSVFIGLCEVMVQAAVRKDNNKGKQNIQYNKDFTNFLIILGSFSTQALNLFRQNLEGRTIQNIRKLRANNEDTLTNPNLSFENVAKFKGCIIGSTLSVEQTKINAYEDIQPIINDIKIKKSNCKRYACLYIAAQIAIQSYSTDERLTFKNNKLEVDFSCPIFPKVGPVIRVQNPKHAKKTGCNAIMSGARLLTLGSSTARFE</sequence>
<dbReference type="VEuPathDB" id="FungiDB:FUN_011094"/>